<dbReference type="OrthoDB" id="688218at2759"/>
<dbReference type="InterPro" id="IPR032675">
    <property type="entry name" value="LRR_dom_sf"/>
</dbReference>
<evidence type="ECO:0000313" key="4">
    <source>
        <dbReference type="Proteomes" id="UP000823388"/>
    </source>
</evidence>
<evidence type="ECO:0000313" key="3">
    <source>
        <dbReference type="EMBL" id="KAG2601278.1"/>
    </source>
</evidence>
<dbReference type="Pfam" id="PF12937">
    <property type="entry name" value="F-box-like"/>
    <property type="match status" value="1"/>
</dbReference>
<dbReference type="PROSITE" id="PS50181">
    <property type="entry name" value="FBOX"/>
    <property type="match status" value="1"/>
</dbReference>
<name>A0A8T0SVI6_PANVG</name>
<dbReference type="InterPro" id="IPR036047">
    <property type="entry name" value="F-box-like_dom_sf"/>
</dbReference>
<reference evidence="3" key="1">
    <citation type="submission" date="2020-05" db="EMBL/GenBank/DDBJ databases">
        <title>WGS assembly of Panicum virgatum.</title>
        <authorList>
            <person name="Lovell J.T."/>
            <person name="Jenkins J."/>
            <person name="Shu S."/>
            <person name="Juenger T.E."/>
            <person name="Schmutz J."/>
        </authorList>
    </citation>
    <scope>NUCLEOTIDE SEQUENCE</scope>
    <source>
        <strain evidence="3">AP13</strain>
    </source>
</reference>
<proteinExistence type="predicted"/>
<dbReference type="PANTHER" id="PTHR38926">
    <property type="entry name" value="F-BOX DOMAIN CONTAINING PROTEIN, EXPRESSED"/>
    <property type="match status" value="1"/>
</dbReference>
<dbReference type="Proteomes" id="UP000823388">
    <property type="component" value="Chromosome 5K"/>
</dbReference>
<gene>
    <name evidence="3" type="ORF">PVAP13_5KG575700</name>
</gene>
<evidence type="ECO:0000259" key="2">
    <source>
        <dbReference type="PROSITE" id="PS50181"/>
    </source>
</evidence>
<dbReference type="InterPro" id="IPR001810">
    <property type="entry name" value="F-box_dom"/>
</dbReference>
<organism evidence="3 4">
    <name type="scientific">Panicum virgatum</name>
    <name type="common">Blackwell switchgrass</name>
    <dbReference type="NCBI Taxonomy" id="38727"/>
    <lineage>
        <taxon>Eukaryota</taxon>
        <taxon>Viridiplantae</taxon>
        <taxon>Streptophyta</taxon>
        <taxon>Embryophyta</taxon>
        <taxon>Tracheophyta</taxon>
        <taxon>Spermatophyta</taxon>
        <taxon>Magnoliopsida</taxon>
        <taxon>Liliopsida</taxon>
        <taxon>Poales</taxon>
        <taxon>Poaceae</taxon>
        <taxon>PACMAD clade</taxon>
        <taxon>Panicoideae</taxon>
        <taxon>Panicodae</taxon>
        <taxon>Paniceae</taxon>
        <taxon>Panicinae</taxon>
        <taxon>Panicum</taxon>
        <taxon>Panicum sect. Hiantes</taxon>
    </lineage>
</organism>
<sequence length="232" mass="26064">MTKRETLSDPATPATSSPPDRESWRDFSALPRDVLMGIFSRLPHADILRGAGLVCASWRRLAVAEPELWRDIDLSSSDDDKIVRRPTAMERAAVDRSAGQCQSFRGPADGDFLAYLAARSPDLRSIHVTSWMYMPHSGFVEGVIKKLPLLERLVVSRGYFDASGEVMRAFLDHCPRLELLDAGGCYNSYAIGYRLRERCHRTIRNLRLPQADLSSCGCCMEYAQKHADQLDD</sequence>
<feature type="region of interest" description="Disordered" evidence="1">
    <location>
        <begin position="1"/>
        <end position="24"/>
    </location>
</feature>
<dbReference type="PANTHER" id="PTHR38926:SF2">
    <property type="entry name" value="F-BOX_LRR-REPEAT PROTEIN 21-RELATED"/>
    <property type="match status" value="1"/>
</dbReference>
<dbReference type="SUPFAM" id="SSF81383">
    <property type="entry name" value="F-box domain"/>
    <property type="match status" value="1"/>
</dbReference>
<dbReference type="Gene3D" id="3.80.10.10">
    <property type="entry name" value="Ribonuclease Inhibitor"/>
    <property type="match status" value="1"/>
</dbReference>
<dbReference type="FunFam" id="1.20.1280.50:FF:000037">
    <property type="entry name" value="F-box protein SKIP19"/>
    <property type="match status" value="1"/>
</dbReference>
<dbReference type="EMBL" id="CM029045">
    <property type="protein sequence ID" value="KAG2601278.1"/>
    <property type="molecule type" value="Genomic_DNA"/>
</dbReference>
<feature type="compositionally biased region" description="Low complexity" evidence="1">
    <location>
        <begin position="8"/>
        <end position="18"/>
    </location>
</feature>
<protein>
    <recommendedName>
        <fullName evidence="2">F-box domain-containing protein</fullName>
    </recommendedName>
</protein>
<feature type="domain" description="F-box" evidence="2">
    <location>
        <begin position="24"/>
        <end position="72"/>
    </location>
</feature>
<accession>A0A8T0SVI6</accession>
<dbReference type="AlphaFoldDB" id="A0A8T0SVI6"/>
<comment type="caution">
    <text evidence="3">The sequence shown here is derived from an EMBL/GenBank/DDBJ whole genome shotgun (WGS) entry which is preliminary data.</text>
</comment>
<dbReference type="Gene3D" id="1.20.1280.50">
    <property type="match status" value="1"/>
</dbReference>
<dbReference type="SUPFAM" id="SSF52047">
    <property type="entry name" value="RNI-like"/>
    <property type="match status" value="1"/>
</dbReference>
<evidence type="ECO:0000256" key="1">
    <source>
        <dbReference type="SAM" id="MobiDB-lite"/>
    </source>
</evidence>
<keyword evidence="4" id="KW-1185">Reference proteome</keyword>